<sequence>MLAHTTAGLAAVFLAMPPFASPAKADHTQAHTVGDAVCGGCLDFSFRLRHELVDQDSRERDANARTLRSRVSWHSGTLDHWNFMIEVDDISVIGSEDYNSTVNGRTDYPVVADPTGTEVNQALFRYKTEPLTATFGRQRIIQDNARFIGNVGWRQNEQTYDAVRGEWAMGKRWRGDLTYSWNVNRIFGPDGPTADLEGDVGGLRLPFAIAEGMVLTPFAYWMDFNNNDTLSNQTVGLQFTGKAARGDIADGFQWTLSAALQTDNGDNPNSYNANYFLGEIKVPVQPVTLGFGYEVLSGEGDAAFITPLATLHKFQGWADTFLNTPGDGVKDAYASLGGKLCGVQLGFIYHNFRSDRGDDYYGDEYDFVATFKVNKHLTLQAKYANYNADGFGLDTEKFWLSIMLDPT</sequence>
<feature type="domain" description="Alginate export" evidence="2">
    <location>
        <begin position="44"/>
        <end position="262"/>
    </location>
</feature>
<evidence type="ECO:0000313" key="4">
    <source>
        <dbReference type="Proteomes" id="UP001224392"/>
    </source>
</evidence>
<accession>A0ABQ6M0B5</accession>
<dbReference type="EMBL" id="BSYJ01000004">
    <property type="protein sequence ID" value="GMG87727.1"/>
    <property type="molecule type" value="Genomic_DNA"/>
</dbReference>
<dbReference type="Proteomes" id="UP001224392">
    <property type="component" value="Unassembled WGS sequence"/>
</dbReference>
<dbReference type="InterPro" id="IPR025388">
    <property type="entry name" value="Alginate_export_dom"/>
</dbReference>
<dbReference type="InterPro" id="IPR023614">
    <property type="entry name" value="Porin_dom_sf"/>
</dbReference>
<dbReference type="RefSeq" id="WP_285764349.1">
    <property type="nucleotide sequence ID" value="NZ_BSYJ01000004.1"/>
</dbReference>
<evidence type="ECO:0000313" key="3">
    <source>
        <dbReference type="EMBL" id="GMG87727.1"/>
    </source>
</evidence>
<feature type="chain" id="PRO_5045790980" description="Alginate export domain-containing protein" evidence="1">
    <location>
        <begin position="21"/>
        <end position="407"/>
    </location>
</feature>
<feature type="signal peptide" evidence="1">
    <location>
        <begin position="1"/>
        <end position="20"/>
    </location>
</feature>
<evidence type="ECO:0000259" key="2">
    <source>
        <dbReference type="Pfam" id="PF13372"/>
    </source>
</evidence>
<keyword evidence="4" id="KW-1185">Reference proteome</keyword>
<dbReference type="Pfam" id="PF13372">
    <property type="entry name" value="Alginate_exp"/>
    <property type="match status" value="1"/>
</dbReference>
<name>A0ABQ6M0B5_9GAMM</name>
<reference evidence="3 4" key="1">
    <citation type="submission" date="2023-04" db="EMBL/GenBank/DDBJ databases">
        <title>Marinobulbifer ophiurae gen. nov., sp. Nov., isolate from tissue of brittle star Ophioplocus japonicus.</title>
        <authorList>
            <person name="Kawano K."/>
            <person name="Sawayama S."/>
            <person name="Nakagawa S."/>
        </authorList>
    </citation>
    <scope>NUCLEOTIDE SEQUENCE [LARGE SCALE GENOMIC DNA]</scope>
    <source>
        <strain evidence="3 4">NKW57</strain>
    </source>
</reference>
<comment type="caution">
    <text evidence="3">The sequence shown here is derived from an EMBL/GenBank/DDBJ whole genome shotgun (WGS) entry which is preliminary data.</text>
</comment>
<gene>
    <name evidence="3" type="ORF">MNKW57_20480</name>
</gene>
<proteinExistence type="predicted"/>
<keyword evidence="1" id="KW-0732">Signal</keyword>
<evidence type="ECO:0000256" key="1">
    <source>
        <dbReference type="SAM" id="SignalP"/>
    </source>
</evidence>
<protein>
    <recommendedName>
        <fullName evidence="2">Alginate export domain-containing protein</fullName>
    </recommendedName>
</protein>
<dbReference type="Gene3D" id="2.40.160.10">
    <property type="entry name" value="Porin"/>
    <property type="match status" value="1"/>
</dbReference>
<organism evidence="3 4">
    <name type="scientific">Biformimicrobium ophioploci</name>
    <dbReference type="NCBI Taxonomy" id="3036711"/>
    <lineage>
        <taxon>Bacteria</taxon>
        <taxon>Pseudomonadati</taxon>
        <taxon>Pseudomonadota</taxon>
        <taxon>Gammaproteobacteria</taxon>
        <taxon>Cellvibrionales</taxon>
        <taxon>Microbulbiferaceae</taxon>
        <taxon>Biformimicrobium</taxon>
    </lineage>
</organism>